<feature type="compositionally biased region" description="Basic and acidic residues" evidence="1">
    <location>
        <begin position="132"/>
        <end position="146"/>
    </location>
</feature>
<dbReference type="OrthoDB" id="240942at2759"/>
<dbReference type="Proteomes" id="UP000007350">
    <property type="component" value="Unassembled WGS sequence"/>
</dbReference>
<protein>
    <submittedName>
        <fullName evidence="2">Uncharacterized protein</fullName>
    </submittedName>
</protein>
<gene>
    <name evidence="2" type="ORF">MOQ_009543</name>
</gene>
<feature type="region of interest" description="Disordered" evidence="1">
    <location>
        <begin position="132"/>
        <end position="186"/>
    </location>
</feature>
<reference evidence="2 3" key="1">
    <citation type="journal article" date="2012" name="BMC Genomics">
        <title>Comparative genomic analysis of human infective Trypanosoma cruzi lineages with the bat-restricted subspecies T. cruzi marinkellei.</title>
        <authorList>
            <person name="Franzen O."/>
            <person name="Talavera-Lopez C."/>
            <person name="Ochaya S."/>
            <person name="Butler C.E."/>
            <person name="Messenger L.A."/>
            <person name="Lewis M.D."/>
            <person name="Llewellyn M.S."/>
            <person name="Marinkelle C.J."/>
            <person name="Tyler K.M."/>
            <person name="Miles M.A."/>
            <person name="Andersson B."/>
        </authorList>
    </citation>
    <scope>NUCLEOTIDE SEQUENCE [LARGE SCALE GENOMIC DNA]</scope>
    <source>
        <strain evidence="2 3">B7</strain>
    </source>
</reference>
<evidence type="ECO:0000313" key="3">
    <source>
        <dbReference type="Proteomes" id="UP000007350"/>
    </source>
</evidence>
<dbReference type="EMBL" id="AHKC01019911">
    <property type="protein sequence ID" value="EKF26752.1"/>
    <property type="molecule type" value="Genomic_DNA"/>
</dbReference>
<name>K2NCI3_TRYCR</name>
<dbReference type="AlphaFoldDB" id="K2NCI3"/>
<feature type="compositionally biased region" description="Polar residues" evidence="1">
    <location>
        <begin position="147"/>
        <end position="168"/>
    </location>
</feature>
<organism evidence="2 3">
    <name type="scientific">Trypanosoma cruzi marinkellei</name>
    <dbReference type="NCBI Taxonomy" id="85056"/>
    <lineage>
        <taxon>Eukaryota</taxon>
        <taxon>Discoba</taxon>
        <taxon>Euglenozoa</taxon>
        <taxon>Kinetoplastea</taxon>
        <taxon>Metakinetoplastina</taxon>
        <taxon>Trypanosomatida</taxon>
        <taxon>Trypanosomatidae</taxon>
        <taxon>Trypanosoma</taxon>
        <taxon>Schizotrypanum</taxon>
    </lineage>
</organism>
<proteinExistence type="predicted"/>
<comment type="caution">
    <text evidence="2">The sequence shown here is derived from an EMBL/GenBank/DDBJ whole genome shotgun (WGS) entry which is preliminary data.</text>
</comment>
<keyword evidence="3" id="KW-1185">Reference proteome</keyword>
<evidence type="ECO:0000313" key="2">
    <source>
        <dbReference type="EMBL" id="EKF26752.1"/>
    </source>
</evidence>
<feature type="region of interest" description="Disordered" evidence="1">
    <location>
        <begin position="107"/>
        <end position="126"/>
    </location>
</feature>
<accession>K2NCI3</accession>
<sequence length="256" mass="27731">MNQVSTPGKCQEGVDLCISPGPQHKCGFPPSDILVQLPGEIHGDDMCPPETKTYNKRSSTSPITEEEIFMHMQFCNMSQNSNRSAPPTEGRASFVSGMYSIGSCQNSPLRERSSCDIPSNSLPVDLEGCEMSKEHSGEMAERDEGSKSNGAKASDPQKNVKNSDTAVSQGEAERGVNGHGGLVGHHNSLMGSGGRWGAMGICMQVPNRIMIPRPVPGLPFLVNRQNIFLMGQFDLPVYADSDVFLGSRAEDKREQE</sequence>
<evidence type="ECO:0000256" key="1">
    <source>
        <dbReference type="SAM" id="MobiDB-lite"/>
    </source>
</evidence>